<dbReference type="Gene3D" id="3.80.10.10">
    <property type="entry name" value="Ribonuclease Inhibitor"/>
    <property type="match status" value="1"/>
</dbReference>
<comment type="caution">
    <text evidence="2">The sequence shown here is derived from an EMBL/GenBank/DDBJ whole genome shotgun (WGS) entry which is preliminary data.</text>
</comment>
<reference evidence="2 3" key="1">
    <citation type="submission" date="2024-02" db="EMBL/GenBank/DDBJ databases">
        <authorList>
            <person name="Chen Y."/>
            <person name="Shah S."/>
            <person name="Dougan E. K."/>
            <person name="Thang M."/>
            <person name="Chan C."/>
        </authorList>
    </citation>
    <scope>NUCLEOTIDE SEQUENCE [LARGE SCALE GENOMIC DNA]</scope>
</reference>
<evidence type="ECO:0000256" key="1">
    <source>
        <dbReference type="SAM" id="MobiDB-lite"/>
    </source>
</evidence>
<dbReference type="EMBL" id="CAXAMN010028027">
    <property type="protein sequence ID" value="CAK9114518.1"/>
    <property type="molecule type" value="Genomic_DNA"/>
</dbReference>
<organism evidence="2 3">
    <name type="scientific">Durusdinium trenchii</name>
    <dbReference type="NCBI Taxonomy" id="1381693"/>
    <lineage>
        <taxon>Eukaryota</taxon>
        <taxon>Sar</taxon>
        <taxon>Alveolata</taxon>
        <taxon>Dinophyceae</taxon>
        <taxon>Suessiales</taxon>
        <taxon>Symbiodiniaceae</taxon>
        <taxon>Durusdinium</taxon>
    </lineage>
</organism>
<keyword evidence="3" id="KW-1185">Reference proteome</keyword>
<evidence type="ECO:0000313" key="3">
    <source>
        <dbReference type="Proteomes" id="UP001642484"/>
    </source>
</evidence>
<feature type="compositionally biased region" description="Basic and acidic residues" evidence="1">
    <location>
        <begin position="390"/>
        <end position="401"/>
    </location>
</feature>
<dbReference type="Proteomes" id="UP001642484">
    <property type="component" value="Unassembled WGS sequence"/>
</dbReference>
<dbReference type="InterPro" id="IPR032675">
    <property type="entry name" value="LRR_dom_sf"/>
</dbReference>
<dbReference type="SUPFAM" id="SSF52047">
    <property type="entry name" value="RNI-like"/>
    <property type="match status" value="1"/>
</dbReference>
<proteinExistence type="predicted"/>
<evidence type="ECO:0000313" key="2">
    <source>
        <dbReference type="EMBL" id="CAK9114518.1"/>
    </source>
</evidence>
<name>A0ABP0SQ51_9DINO</name>
<accession>A0ABP0SQ51</accession>
<sequence length="829" mass="91196">MANIELEPEGFPKWIQEASRGCCLDHDGGETPPKGSTVPKLQAVDVWFMSSSPKAARAPHFIGFHVSQTQSPRGGHSSPKSIESCGVKSFALLDLTDVVAWDPQGTAARDSVKGPASLRYRASNGDASTFDWSEVPEGVLPYEAGQGIPEIDFSYNGITSAELDRVLEVCSRCPKLRVLLFGARGSKLFKNSIDDSGAEGLAELCRQSPKIEEIHLSHNMFTAEGVPRDGRSPGSPEKPASVIIIAAEACRQPDTAADLAVSHRRFFREIKQLSELQGLHQQDLCVPRQRPHRIGWSGLVGDVGDGEVDSHPDLPQLAKSGATNGNNGNHALPRQMMRQFREDLDRQSLWQRLGLAPGMLSVGIPGRQVRRSIDDGGDAGELAKKGKSKGKSEPLERAERAKIDFEKPRPMQRAVSDEVAPEGGRPPQIQVEQLVDPEGAQEHPCGRLSIMGHGPRDLAKTGQAWIAGHFHQVTLKTVDLVYYQNWKADVVPLHRAQHPAAGILQRQWQLDEGIMCEERTELIGVHLEELPKERMSPLVLMKPRTKQRSFRVHDIPEGDLRLAQKSRGPSAVRMFEETLGGIGVTPEGRGASPLRPPFAEPACRMILGGESVAWNASGSATCRTAVRATVTLVRWTGGWVESVKIWKKIWKKMRRTTQHRSRLRIAAQPSGQDYAAHCKVCPVAAALRTPTENEGGENPKLLRINAKDMVKIYRTVPSGWAGGILLDKCMEEVGLPGRAESSVRSASNGWFPIKYVELYKFHLTSISWRAMNTPCHDLDSFRFDSPPCVACDFQRRRKALGLDVALQMWLRAVKRDLRISLAAGGPSSS</sequence>
<gene>
    <name evidence="2" type="ORF">CCMP2556_LOCUS52944</name>
</gene>
<protein>
    <submittedName>
        <fullName evidence="2">Uncharacterized protein</fullName>
    </submittedName>
</protein>
<feature type="region of interest" description="Disordered" evidence="1">
    <location>
        <begin position="371"/>
        <end position="401"/>
    </location>
</feature>